<gene>
    <name evidence="2" type="ORF">ACFPCZ_22845</name>
</gene>
<dbReference type="EMBL" id="JBHSIY010000029">
    <property type="protein sequence ID" value="MFC4869482.1"/>
    <property type="molecule type" value="Genomic_DNA"/>
</dbReference>
<feature type="region of interest" description="Disordered" evidence="1">
    <location>
        <begin position="1"/>
        <end position="62"/>
    </location>
</feature>
<keyword evidence="3" id="KW-1185">Reference proteome</keyword>
<evidence type="ECO:0000313" key="2">
    <source>
        <dbReference type="EMBL" id="MFC4869482.1"/>
    </source>
</evidence>
<protein>
    <submittedName>
        <fullName evidence="2">Uncharacterized protein</fullName>
    </submittedName>
</protein>
<accession>A0ABV9ST21</accession>
<organism evidence="2 3">
    <name type="scientific">Streptomonospora arabica</name>
    <dbReference type="NCBI Taxonomy" id="412417"/>
    <lineage>
        <taxon>Bacteria</taxon>
        <taxon>Bacillati</taxon>
        <taxon>Actinomycetota</taxon>
        <taxon>Actinomycetes</taxon>
        <taxon>Streptosporangiales</taxon>
        <taxon>Nocardiopsidaceae</taxon>
        <taxon>Streptomonospora</taxon>
    </lineage>
</organism>
<feature type="compositionally biased region" description="Basic and acidic residues" evidence="1">
    <location>
        <begin position="35"/>
        <end position="62"/>
    </location>
</feature>
<dbReference type="Proteomes" id="UP001595858">
    <property type="component" value="Unassembled WGS sequence"/>
</dbReference>
<evidence type="ECO:0000256" key="1">
    <source>
        <dbReference type="SAM" id="MobiDB-lite"/>
    </source>
</evidence>
<reference evidence="3" key="1">
    <citation type="journal article" date="2019" name="Int. J. Syst. Evol. Microbiol.">
        <title>The Global Catalogue of Microorganisms (GCM) 10K type strain sequencing project: providing services to taxonomists for standard genome sequencing and annotation.</title>
        <authorList>
            <consortium name="The Broad Institute Genomics Platform"/>
            <consortium name="The Broad Institute Genome Sequencing Center for Infectious Disease"/>
            <person name="Wu L."/>
            <person name="Ma J."/>
        </authorList>
    </citation>
    <scope>NUCLEOTIDE SEQUENCE [LARGE SCALE GENOMIC DNA]</scope>
    <source>
        <strain evidence="3">CGMCC 4.7304</strain>
    </source>
</reference>
<name>A0ABV9ST21_9ACTN</name>
<proteinExistence type="predicted"/>
<dbReference type="RefSeq" id="WP_344141204.1">
    <property type="nucleotide sequence ID" value="NZ_BAAAQI010000002.1"/>
</dbReference>
<evidence type="ECO:0000313" key="3">
    <source>
        <dbReference type="Proteomes" id="UP001595858"/>
    </source>
</evidence>
<comment type="caution">
    <text evidence="2">The sequence shown here is derived from an EMBL/GenBank/DDBJ whole genome shotgun (WGS) entry which is preliminary data.</text>
</comment>
<sequence length="62" mass="6604">MTRSEGYAVYSGDPGDDPTRRSGPDAGPNAFHVDAPGRFDENFAGIHGDDAKVKPTSEPELK</sequence>